<evidence type="ECO:0000256" key="9">
    <source>
        <dbReference type="SAM" id="Phobius"/>
    </source>
</evidence>
<evidence type="ECO:0000256" key="1">
    <source>
        <dbReference type="ARBA" id="ARBA00004651"/>
    </source>
</evidence>
<keyword evidence="4 9" id="KW-0812">Transmembrane</keyword>
<evidence type="ECO:0000256" key="7">
    <source>
        <dbReference type="ARBA" id="ARBA00023136"/>
    </source>
</evidence>
<gene>
    <name evidence="10" type="ORF">EHS25_004571</name>
</gene>
<dbReference type="PANTHER" id="PTHR33281:SF19">
    <property type="entry name" value="VOLTAGE-DEPENDENT ANION CHANNEL-FORMING PROTEIN YNEE"/>
    <property type="match status" value="1"/>
</dbReference>
<reference evidence="10 11" key="1">
    <citation type="submission" date="2018-11" db="EMBL/GenBank/DDBJ databases">
        <title>Genome sequence of Saitozyma podzolica DSM 27192.</title>
        <authorList>
            <person name="Aliyu H."/>
            <person name="Gorte O."/>
            <person name="Ochsenreither K."/>
        </authorList>
    </citation>
    <scope>NUCLEOTIDE SEQUENCE [LARGE SCALE GENOMIC DNA]</scope>
    <source>
        <strain evidence="10 11">DSM 27192</strain>
    </source>
</reference>
<dbReference type="STRING" id="1890683.A0A427YUT6"/>
<feature type="region of interest" description="Disordered" evidence="8">
    <location>
        <begin position="535"/>
        <end position="633"/>
    </location>
</feature>
<feature type="transmembrane region" description="Helical" evidence="9">
    <location>
        <begin position="22"/>
        <end position="40"/>
    </location>
</feature>
<evidence type="ECO:0000256" key="4">
    <source>
        <dbReference type="ARBA" id="ARBA00022692"/>
    </source>
</evidence>
<evidence type="ECO:0000256" key="3">
    <source>
        <dbReference type="ARBA" id="ARBA00022475"/>
    </source>
</evidence>
<keyword evidence="7 9" id="KW-0472">Membrane</keyword>
<evidence type="ECO:0000256" key="2">
    <source>
        <dbReference type="ARBA" id="ARBA00022448"/>
    </source>
</evidence>
<organism evidence="10 11">
    <name type="scientific">Saitozyma podzolica</name>
    <dbReference type="NCBI Taxonomy" id="1890683"/>
    <lineage>
        <taxon>Eukaryota</taxon>
        <taxon>Fungi</taxon>
        <taxon>Dikarya</taxon>
        <taxon>Basidiomycota</taxon>
        <taxon>Agaricomycotina</taxon>
        <taxon>Tremellomycetes</taxon>
        <taxon>Tremellales</taxon>
        <taxon>Trimorphomycetaceae</taxon>
        <taxon>Saitozyma</taxon>
    </lineage>
</organism>
<dbReference type="PANTHER" id="PTHR33281">
    <property type="entry name" value="UPF0187 PROTEIN YNEE"/>
    <property type="match status" value="1"/>
</dbReference>
<dbReference type="InterPro" id="IPR044669">
    <property type="entry name" value="YneE/VCCN1/2-like"/>
</dbReference>
<name>A0A427YUT6_9TREE</name>
<proteinExistence type="predicted"/>
<dbReference type="AlphaFoldDB" id="A0A427YUT6"/>
<sequence>MGVNQAFGWAAYKFTSTILDDIWPSTLFLTGVATMVTVVTKFTSTSLGINSIMLSVLGTVVSLVVSFKTNNSYARWWDGRNIWSNITSNSRQLATLIWLHIPDTAPPKGCQKAKEHGHDKDSDNGDVEEYEQLRGMIEKKTYIGLVEAFSVAMKHALRGETGPFYTDLYSLIAFLPKYNPSARPPITRDQLLVLWQNGIPRQKPTSSDDSIAVPLTEPASFTGYAFASAPGTETPVAPDPDSDTEPHVGMNPTSGSFFRQAMKAVRPYLFRTEQLGNGSGCEGGDGGVDDGEGGTVCVTDEKGQRHCFAKLDKKHRVIRQSEDTRNGRVPIVTVELMPPRHPPAVMKDWFVSQQRKAFDVREKGGKRKRAGGVRNEIPQEILMYLYAWLADLTRRDQLPAPFLGPMTSALMNLQQALSDLDKIATTPIPSAYSFHLRFSVWIYLFFLPFQLYTSLGWLSIPATALASATYLGFLEIGAQIEMPFAYDQSDLDLDKYVMKIAHQLAEVTAFPTTVPSRQIIMHPLNQPLLPSSTRSALDILSGSPPHTKPTLRGFAASYPSGPSSSPTGVDPKRSDTPKPYKLTELPSEDEAKHTGSDGTTPSPQHARGMTSGTDRTVSGSTFSSAFHRKPSRPAMSVRDLEIALNANWRQVRDETESHLGKPRDQLENRTGVEVAVATL</sequence>
<keyword evidence="5 9" id="KW-1133">Transmembrane helix</keyword>
<keyword evidence="11" id="KW-1185">Reference proteome</keyword>
<evidence type="ECO:0000313" key="10">
    <source>
        <dbReference type="EMBL" id="RSH94765.1"/>
    </source>
</evidence>
<dbReference type="GO" id="GO:0005254">
    <property type="term" value="F:chloride channel activity"/>
    <property type="evidence" value="ECO:0007669"/>
    <property type="project" value="InterPro"/>
</dbReference>
<feature type="compositionally biased region" description="Low complexity" evidence="8">
    <location>
        <begin position="557"/>
        <end position="566"/>
    </location>
</feature>
<keyword evidence="2" id="KW-0813">Transport</keyword>
<dbReference type="Proteomes" id="UP000279259">
    <property type="component" value="Unassembled WGS sequence"/>
</dbReference>
<dbReference type="EMBL" id="RSCD01000002">
    <property type="protein sequence ID" value="RSH94765.1"/>
    <property type="molecule type" value="Genomic_DNA"/>
</dbReference>
<comment type="caution">
    <text evidence="10">The sequence shown here is derived from an EMBL/GenBank/DDBJ whole genome shotgun (WGS) entry which is preliminary data.</text>
</comment>
<evidence type="ECO:0000313" key="11">
    <source>
        <dbReference type="Proteomes" id="UP000279259"/>
    </source>
</evidence>
<evidence type="ECO:0000256" key="6">
    <source>
        <dbReference type="ARBA" id="ARBA00023065"/>
    </source>
</evidence>
<feature type="transmembrane region" description="Helical" evidence="9">
    <location>
        <begin position="47"/>
        <end position="67"/>
    </location>
</feature>
<feature type="compositionally biased region" description="Polar residues" evidence="8">
    <location>
        <begin position="610"/>
        <end position="624"/>
    </location>
</feature>
<evidence type="ECO:0000256" key="8">
    <source>
        <dbReference type="SAM" id="MobiDB-lite"/>
    </source>
</evidence>
<protein>
    <submittedName>
        <fullName evidence="10">Uncharacterized protein</fullName>
    </submittedName>
</protein>
<dbReference type="Pfam" id="PF25539">
    <property type="entry name" value="Bestrophin_2"/>
    <property type="match status" value="2"/>
</dbReference>
<dbReference type="GO" id="GO:0005886">
    <property type="term" value="C:plasma membrane"/>
    <property type="evidence" value="ECO:0007669"/>
    <property type="project" value="UniProtKB-SubCell"/>
</dbReference>
<keyword evidence="3" id="KW-1003">Cell membrane</keyword>
<keyword evidence="6" id="KW-0406">Ion transport</keyword>
<accession>A0A427YUT6</accession>
<dbReference type="OrthoDB" id="1368at2759"/>
<comment type="subcellular location">
    <subcellularLocation>
        <location evidence="1">Cell membrane</location>
        <topology evidence="1">Multi-pass membrane protein</topology>
    </subcellularLocation>
</comment>
<evidence type="ECO:0000256" key="5">
    <source>
        <dbReference type="ARBA" id="ARBA00022989"/>
    </source>
</evidence>